<dbReference type="STRING" id="4081.A0A3Q7H7P5"/>
<reference evidence="14" key="2">
    <citation type="submission" date="2019-01" db="UniProtKB">
        <authorList>
            <consortium name="EnsemblPlants"/>
        </authorList>
    </citation>
    <scope>IDENTIFICATION</scope>
    <source>
        <strain evidence="14">cv. Heinz 1706</strain>
    </source>
</reference>
<dbReference type="PaxDb" id="4081-Solyc07g008640.1.1"/>
<dbReference type="Gramene" id="Solyc07g008640.2.1">
    <property type="protein sequence ID" value="Solyc07g008640.2.1"/>
    <property type="gene ID" value="Solyc07g008640.2"/>
</dbReference>
<keyword evidence="3" id="KW-1003">Cell membrane</keyword>
<evidence type="ECO:0000256" key="8">
    <source>
        <dbReference type="ARBA" id="ARBA00022989"/>
    </source>
</evidence>
<dbReference type="SUPFAM" id="SSF52075">
    <property type="entry name" value="Outer arm dynein light chain 1"/>
    <property type="match status" value="1"/>
</dbReference>
<dbReference type="SMART" id="SM00369">
    <property type="entry name" value="LRR_TYP"/>
    <property type="match status" value="10"/>
</dbReference>
<protein>
    <recommendedName>
        <fullName evidence="13">Leucine-rich repeat-containing N-terminal plant-type domain-containing protein</fullName>
    </recommendedName>
</protein>
<dbReference type="InParanoid" id="A0A3Q7H7P5"/>
<evidence type="ECO:0000256" key="5">
    <source>
        <dbReference type="ARBA" id="ARBA00022692"/>
    </source>
</evidence>
<evidence type="ECO:0000256" key="11">
    <source>
        <dbReference type="SAM" id="Phobius"/>
    </source>
</evidence>
<dbReference type="InterPro" id="IPR001611">
    <property type="entry name" value="Leu-rich_rpt"/>
</dbReference>
<dbReference type="PROSITE" id="PS51450">
    <property type="entry name" value="LRR"/>
    <property type="match status" value="1"/>
</dbReference>
<evidence type="ECO:0000256" key="3">
    <source>
        <dbReference type="ARBA" id="ARBA00022475"/>
    </source>
</evidence>
<dbReference type="FunFam" id="3.80.10.10:FF:001362">
    <property type="entry name" value="Lrr receptor-like serinethreonine-protein kinase gso2"/>
    <property type="match status" value="1"/>
</dbReference>
<dbReference type="SMART" id="SM00364">
    <property type="entry name" value="LRR_BAC"/>
    <property type="match status" value="3"/>
</dbReference>
<dbReference type="GO" id="GO:0005886">
    <property type="term" value="C:plasma membrane"/>
    <property type="evidence" value="ECO:0007669"/>
    <property type="project" value="UniProtKB-SubCell"/>
</dbReference>
<dbReference type="EnsemblPlants" id="Solyc07g008640.2.1">
    <property type="protein sequence ID" value="Solyc07g008640.2.1"/>
    <property type="gene ID" value="Solyc07g008640.2"/>
</dbReference>
<evidence type="ECO:0000256" key="10">
    <source>
        <dbReference type="ARBA" id="ARBA00023180"/>
    </source>
</evidence>
<evidence type="ECO:0000256" key="4">
    <source>
        <dbReference type="ARBA" id="ARBA00022614"/>
    </source>
</evidence>
<accession>A0A3Q7H7P5</accession>
<feature type="transmembrane region" description="Helical" evidence="11">
    <location>
        <begin position="841"/>
        <end position="862"/>
    </location>
</feature>
<comment type="subcellular location">
    <subcellularLocation>
        <location evidence="1">Cell membrane</location>
        <topology evidence="1">Single-pass type I membrane protein</topology>
    </subcellularLocation>
</comment>
<dbReference type="PANTHER" id="PTHR48063:SF103">
    <property type="entry name" value="LEUCINE-RICH RECEPTOR-LIKE KINASE FAMILY PROTEIN"/>
    <property type="match status" value="1"/>
</dbReference>
<feature type="domain" description="Leucine-rich repeat-containing N-terminal plant-type" evidence="13">
    <location>
        <begin position="40"/>
        <end position="80"/>
    </location>
</feature>
<reference evidence="14" key="1">
    <citation type="journal article" date="2012" name="Nature">
        <title>The tomato genome sequence provides insights into fleshy fruit evolution.</title>
        <authorList>
            <consortium name="Tomato Genome Consortium"/>
        </authorList>
    </citation>
    <scope>NUCLEOTIDE SEQUENCE [LARGE SCALE GENOMIC DNA]</scope>
    <source>
        <strain evidence="14">cv. Heinz 1706</strain>
    </source>
</reference>
<proteinExistence type="inferred from homology"/>
<keyword evidence="15" id="KW-1185">Reference proteome</keyword>
<evidence type="ECO:0000256" key="7">
    <source>
        <dbReference type="ARBA" id="ARBA00022737"/>
    </source>
</evidence>
<feature type="signal peptide" evidence="12">
    <location>
        <begin position="1"/>
        <end position="26"/>
    </location>
</feature>
<evidence type="ECO:0000256" key="6">
    <source>
        <dbReference type="ARBA" id="ARBA00022729"/>
    </source>
</evidence>
<dbReference type="OMA" id="DYIDMRS"/>
<evidence type="ECO:0000256" key="9">
    <source>
        <dbReference type="ARBA" id="ARBA00023136"/>
    </source>
</evidence>
<dbReference type="SUPFAM" id="SSF52058">
    <property type="entry name" value="L domain-like"/>
    <property type="match status" value="3"/>
</dbReference>
<dbReference type="Pfam" id="PF08263">
    <property type="entry name" value="LRRNT_2"/>
    <property type="match status" value="1"/>
</dbReference>
<dbReference type="InterPro" id="IPR003591">
    <property type="entry name" value="Leu-rich_rpt_typical-subtyp"/>
</dbReference>
<dbReference type="AlphaFoldDB" id="A0A3Q7H7P5"/>
<name>A0A3Q7H7P5_SOLLC</name>
<dbReference type="PRINTS" id="PR00019">
    <property type="entry name" value="LEURICHRPT"/>
</dbReference>
<dbReference type="InterPro" id="IPR032675">
    <property type="entry name" value="LRR_dom_sf"/>
</dbReference>
<dbReference type="InterPro" id="IPR046956">
    <property type="entry name" value="RLP23-like"/>
</dbReference>
<keyword evidence="9 11" id="KW-0472">Membrane</keyword>
<dbReference type="Gene3D" id="3.80.10.10">
    <property type="entry name" value="Ribonuclease Inhibitor"/>
    <property type="match status" value="3"/>
</dbReference>
<evidence type="ECO:0000256" key="1">
    <source>
        <dbReference type="ARBA" id="ARBA00004251"/>
    </source>
</evidence>
<dbReference type="Pfam" id="PF13855">
    <property type="entry name" value="LRR_8"/>
    <property type="match status" value="4"/>
</dbReference>
<dbReference type="FunFam" id="3.80.10.10:FF:000095">
    <property type="entry name" value="LRR receptor-like serine/threonine-protein kinase GSO1"/>
    <property type="match status" value="1"/>
</dbReference>
<dbReference type="Pfam" id="PF00560">
    <property type="entry name" value="LRR_1"/>
    <property type="match status" value="6"/>
</dbReference>
<keyword evidence="7" id="KW-0677">Repeat</keyword>
<keyword evidence="6 12" id="KW-0732">Signal</keyword>
<evidence type="ECO:0000256" key="2">
    <source>
        <dbReference type="ARBA" id="ARBA00009592"/>
    </source>
</evidence>
<dbReference type="FunFam" id="3.80.10.10:FF:001488">
    <property type="entry name" value="Receptor-like protein EIX1"/>
    <property type="match status" value="1"/>
</dbReference>
<dbReference type="SMART" id="SM00365">
    <property type="entry name" value="LRR_SD22"/>
    <property type="match status" value="7"/>
</dbReference>
<organism evidence="14">
    <name type="scientific">Solanum lycopersicum</name>
    <name type="common">Tomato</name>
    <name type="synonym">Lycopersicon esculentum</name>
    <dbReference type="NCBI Taxonomy" id="4081"/>
    <lineage>
        <taxon>Eukaryota</taxon>
        <taxon>Viridiplantae</taxon>
        <taxon>Streptophyta</taxon>
        <taxon>Embryophyta</taxon>
        <taxon>Tracheophyta</taxon>
        <taxon>Spermatophyta</taxon>
        <taxon>Magnoliopsida</taxon>
        <taxon>eudicotyledons</taxon>
        <taxon>Gunneridae</taxon>
        <taxon>Pentapetalae</taxon>
        <taxon>asterids</taxon>
        <taxon>lamiids</taxon>
        <taxon>Solanales</taxon>
        <taxon>Solanaceae</taxon>
        <taxon>Solanoideae</taxon>
        <taxon>Solaneae</taxon>
        <taxon>Solanum</taxon>
        <taxon>Solanum subgen. Lycopersicon</taxon>
    </lineage>
</organism>
<feature type="chain" id="PRO_5018579805" description="Leucine-rich repeat-containing N-terminal plant-type domain-containing protein" evidence="12">
    <location>
        <begin position="27"/>
        <end position="901"/>
    </location>
</feature>
<evidence type="ECO:0000259" key="13">
    <source>
        <dbReference type="Pfam" id="PF08263"/>
    </source>
</evidence>
<keyword evidence="10" id="KW-0325">Glycoprotein</keyword>
<comment type="similarity">
    <text evidence="2">Belongs to the RLP family.</text>
</comment>
<evidence type="ECO:0000313" key="15">
    <source>
        <dbReference type="Proteomes" id="UP000004994"/>
    </source>
</evidence>
<dbReference type="PANTHER" id="PTHR48063">
    <property type="entry name" value="LRR RECEPTOR-LIKE KINASE"/>
    <property type="match status" value="1"/>
</dbReference>
<dbReference type="GO" id="GO:0050832">
    <property type="term" value="P:defense response to fungus"/>
    <property type="evidence" value="ECO:0007669"/>
    <property type="project" value="UniProtKB-ARBA"/>
</dbReference>
<dbReference type="InterPro" id="IPR013210">
    <property type="entry name" value="LRR_N_plant-typ"/>
</dbReference>
<evidence type="ECO:0000313" key="14">
    <source>
        <dbReference type="EnsemblPlants" id="Solyc07g008640.2.1"/>
    </source>
</evidence>
<dbReference type="FunCoup" id="A0A3Q7H7P5">
    <property type="interactions" value="568"/>
</dbReference>
<sequence length="901" mass="101080">MEKRKYPRLAHFLVILSLLFVETLFGLTSREVNKTLCIEKERGALLEFKRGLIDGFDHLSTWGDEENKQECCKWKGIECDTKTGHVTVLDLHNEFLCSTSGCVTSRLTGKLSPSLLELEYLNFLDLSMNDFENSEIPRFIGSFMRLEYLNLSDCSFSGVISIWFQNLTSLKTLDLGDNNLIVKDLRWLSHLSSLEFLSLSASNFQVNNWFQEITKVPSLKELNLSGCGLSKLVPSPADLANSSLISLSVIHLRGNDFSTSCEYSWLFNISTSITSIDLSYNVQLTGQMDDRFGSLVLAGSRKSLEVLASNDNSMFGSIVNLTTFSSLKKLYLQNNVLNGFSMESAGQVSTLEYLDLSDNQMRGALPDLALFPSLRELHLGSNQFQGKIPQGIGKLTELKILDVSSNRLDGLPESMGKLSNLESFDASYNVLKGTITETHLSNLSSLVYLDLSFNSLALKTSFDWLPPFQLQVARFQVGSFGLPPDLMILNLSNNQISGRVSDLIENKYAYRVIDLSSNNFSGPLPLVPTNVQIFYLHKNQFVGSISFICQSYTATTSLDLSRNRFSGELPDCWMNMSNLAVLNLAYNNFSGKVPPSLGSLASLEAVYLHQNSFSGMLPSFSQCQRLQILDIGGNKLTGRIPAWIRTDLFNLRILSLRFNKFYGSIPSVICQLQSLQILDLSANGLSGEIPHCFNNFTLLYQDDSSGEPMGFYIEGRNIPLTYYSYIGDLLIQWKEQESEYKNPLLYLKTIDLSSNKLVGGLANLTFLSVLDLSNNQLSGIIPSSTQLLSFDRPSYSDNAQLCGPPLQECPGYAPPRPHIDHGSNTNPQEHDDDEGYSYLEFHISMVIGFFVTFWGILGCLIVNRSWRNAYFTFLTDMMSWSWLDMISRVWFARLMKNLTRA</sequence>
<keyword evidence="8 11" id="KW-1133">Transmembrane helix</keyword>
<dbReference type="Proteomes" id="UP000004994">
    <property type="component" value="Chromosome 7"/>
</dbReference>
<evidence type="ECO:0000256" key="12">
    <source>
        <dbReference type="SAM" id="SignalP"/>
    </source>
</evidence>
<keyword evidence="5 11" id="KW-0812">Transmembrane</keyword>
<keyword evidence="4" id="KW-0433">Leucine-rich repeat</keyword>